<evidence type="ECO:0008006" key="4">
    <source>
        <dbReference type="Google" id="ProtNLM"/>
    </source>
</evidence>
<dbReference type="AlphaFoldDB" id="A0A221M7D9"/>
<proteinExistence type="predicted"/>
<evidence type="ECO:0000313" key="3">
    <source>
        <dbReference type="Proteomes" id="UP000204391"/>
    </source>
</evidence>
<evidence type="ECO:0000313" key="2">
    <source>
        <dbReference type="EMBL" id="ASN03547.1"/>
    </source>
</evidence>
<feature type="coiled-coil region" evidence="1">
    <location>
        <begin position="104"/>
        <end position="131"/>
    </location>
</feature>
<dbReference type="Proteomes" id="UP000204391">
    <property type="component" value="Chromosome"/>
</dbReference>
<evidence type="ECO:0000256" key="1">
    <source>
        <dbReference type="SAM" id="Coils"/>
    </source>
</evidence>
<protein>
    <recommendedName>
        <fullName evidence="4">PsbP C-terminal domain-containing protein</fullName>
    </recommendedName>
</protein>
<dbReference type="EMBL" id="CP022437">
    <property type="protein sequence ID" value="ASN03547.1"/>
    <property type="molecule type" value="Genomic_DNA"/>
</dbReference>
<keyword evidence="3" id="KW-1185">Reference proteome</keyword>
<gene>
    <name evidence="2" type="ORF">CFK40_00165</name>
</gene>
<dbReference type="OrthoDB" id="2871129at2"/>
<sequence>MKKRSRYIVAVSTAVVLGVVGFGLKTNTDQAVNHNLKEMFKQEKEISLEIEGQTEQTDVMLETNEDNRYIIYVDDSRYKMESSEESDKIVPLIELEDKYPEVSMEIIQVANTTIEEEIAKAKQEVKEYGLNVKRTVDVTAPMEGKVVKYMTEGPQNWDSLVYKYYFLKAGTNLFLVRQKYFFAASEGHGVRFDSMLESFKVVDPT</sequence>
<dbReference type="KEGG" id="vne:CFK40_00165"/>
<reference evidence="2 3" key="1">
    <citation type="journal article" date="2003" name="Int. J. Syst. Evol. Microbiol.">
        <title>Virgibacillus carmonensis sp. nov., Virgibacillus necropolis sp. nov. and Virgibacillus picturae sp. nov., three novel species isolated from deteriorated mural paintings, transfer of the species of the genus salibacillus to Virgibacillus, as Virgibacillus marismortui comb. nov. and Virgibacillus salexigens comb. nov., and emended description of the genus Virgibacillus.</title>
        <authorList>
            <person name="Heyrman J."/>
            <person name="Logan N.A."/>
            <person name="Busse H.J."/>
            <person name="Balcaen A."/>
            <person name="Lebbe L."/>
            <person name="Rodriguez-Diaz M."/>
            <person name="Swings J."/>
            <person name="De Vos P."/>
        </authorList>
    </citation>
    <scope>NUCLEOTIDE SEQUENCE [LARGE SCALE GENOMIC DNA]</scope>
    <source>
        <strain evidence="2 3">LMG 19488</strain>
    </source>
</reference>
<name>A0A221M7D9_9BACI</name>
<dbReference type="RefSeq" id="WP_089530121.1">
    <property type="nucleotide sequence ID" value="NZ_CP022437.1"/>
</dbReference>
<keyword evidence="1" id="KW-0175">Coiled coil</keyword>
<accession>A0A221M7D9</accession>
<organism evidence="2 3">
    <name type="scientific">Virgibacillus necropolis</name>
    <dbReference type="NCBI Taxonomy" id="163877"/>
    <lineage>
        <taxon>Bacteria</taxon>
        <taxon>Bacillati</taxon>
        <taxon>Bacillota</taxon>
        <taxon>Bacilli</taxon>
        <taxon>Bacillales</taxon>
        <taxon>Bacillaceae</taxon>
        <taxon>Virgibacillus</taxon>
    </lineage>
</organism>